<keyword evidence="6" id="KW-1185">Reference proteome</keyword>
<name>A0A9W2YC16_BIOGL</name>
<dbReference type="InterPro" id="IPR018119">
    <property type="entry name" value="Strictosidine_synth_cons-reg"/>
</dbReference>
<accession>A0A9W2YC16</accession>
<dbReference type="SUPFAM" id="SSF63829">
    <property type="entry name" value="Calcium-dependent phosphotriesterase"/>
    <property type="match status" value="1"/>
</dbReference>
<dbReference type="Gene3D" id="2.120.10.30">
    <property type="entry name" value="TolB, C-terminal domain"/>
    <property type="match status" value="1"/>
</dbReference>
<evidence type="ECO:0000259" key="5">
    <source>
        <dbReference type="Pfam" id="PF03088"/>
    </source>
</evidence>
<protein>
    <submittedName>
        <fullName evidence="7">Adipocyte plasma membrane-associated protein-like</fullName>
    </submittedName>
</protein>
<dbReference type="OrthoDB" id="6158891at2759"/>
<dbReference type="GeneID" id="106059868"/>
<dbReference type="OMA" id="NIRASDH"/>
<gene>
    <name evidence="7" type="primary">LOC106059868</name>
</gene>
<dbReference type="GO" id="GO:0016787">
    <property type="term" value="F:hydrolase activity"/>
    <property type="evidence" value="ECO:0007669"/>
    <property type="project" value="TreeGrafter"/>
</dbReference>
<feature type="domain" description="Strictosidine synthase conserved region" evidence="5">
    <location>
        <begin position="192"/>
        <end position="273"/>
    </location>
</feature>
<comment type="similarity">
    <text evidence="1">Belongs to the strictosidine synthase family.</text>
</comment>
<dbReference type="Pfam" id="PF03088">
    <property type="entry name" value="Str_synth"/>
    <property type="match status" value="1"/>
</dbReference>
<organism evidence="6 7">
    <name type="scientific">Biomphalaria glabrata</name>
    <name type="common">Bloodfluke planorb</name>
    <name type="synonym">Freshwater snail</name>
    <dbReference type="NCBI Taxonomy" id="6526"/>
    <lineage>
        <taxon>Eukaryota</taxon>
        <taxon>Metazoa</taxon>
        <taxon>Spiralia</taxon>
        <taxon>Lophotrochozoa</taxon>
        <taxon>Mollusca</taxon>
        <taxon>Gastropoda</taxon>
        <taxon>Heterobranchia</taxon>
        <taxon>Euthyneura</taxon>
        <taxon>Panpulmonata</taxon>
        <taxon>Hygrophila</taxon>
        <taxon>Lymnaeoidea</taxon>
        <taxon>Planorbidae</taxon>
        <taxon>Biomphalaria</taxon>
    </lineage>
</organism>
<feature type="signal peptide" evidence="4">
    <location>
        <begin position="1"/>
        <end position="25"/>
    </location>
</feature>
<dbReference type="PANTHER" id="PTHR10426">
    <property type="entry name" value="STRICTOSIDINE SYNTHASE-RELATED"/>
    <property type="match status" value="1"/>
</dbReference>
<dbReference type="PANTHER" id="PTHR10426:SF88">
    <property type="entry name" value="ADIPOCYTE PLASMA MEMBRANE-ASSOCIATED PROTEIN HEMOMUCIN-RELATED"/>
    <property type="match status" value="1"/>
</dbReference>
<dbReference type="InterPro" id="IPR011042">
    <property type="entry name" value="6-blade_b-propeller_TolB-like"/>
</dbReference>
<sequence>MVTRGITQIVCLTFVLSLKLSPVYQQSLAQAGANVGSLGGMVGGFLGSVLSGTHGRRINAVSYSLPTPPVLYGPTTPNQELVNAEKVHMGLINGPASFAFHQGELFAGTRDNKVYNLARCKPKLVADLSFPGCEQTSSCGQLTSLRRDPSTGDLIALDTDKGLFRIKNDTGTFEQIYSVDVPVNGRPPVHLNDLVVTKDGIIIMSDSSDAHEFGADVYIGMEGRTSGRLISFVPSTGVIRELLPNVMAFPNGLELTPEGNLLVAETGRVRILRVSLQRATWLQVSVFAQNLPGLPDNIRASDRGTYWVGMSYVRHSRSQNPMDRYAGDAYYRQMGAATMSYQSLQNMFSKYGMAVELNAAGAIIKSLQDPSGQTISMVTEVNEFGGVMNIGSPDTNYLARIVNPQRGLKADSFIAVARSRCQLDDSKVAEARKTLEAQMSKTAVTVTPAKKV</sequence>
<keyword evidence="2" id="KW-0597">Phosphoprotein</keyword>
<dbReference type="AlphaFoldDB" id="A0A9W2YC16"/>
<dbReference type="Proteomes" id="UP001165740">
    <property type="component" value="Chromosome 11"/>
</dbReference>
<keyword evidence="4" id="KW-0732">Signal</keyword>
<evidence type="ECO:0000256" key="3">
    <source>
        <dbReference type="ARBA" id="ARBA00023180"/>
    </source>
</evidence>
<evidence type="ECO:0000313" key="6">
    <source>
        <dbReference type="Proteomes" id="UP001165740"/>
    </source>
</evidence>
<reference evidence="7" key="1">
    <citation type="submission" date="2025-08" db="UniProtKB">
        <authorList>
            <consortium name="RefSeq"/>
        </authorList>
    </citation>
    <scope>IDENTIFICATION</scope>
</reference>
<proteinExistence type="inferred from homology"/>
<evidence type="ECO:0000256" key="1">
    <source>
        <dbReference type="ARBA" id="ARBA00009191"/>
    </source>
</evidence>
<dbReference type="GO" id="GO:0012505">
    <property type="term" value="C:endomembrane system"/>
    <property type="evidence" value="ECO:0007669"/>
    <property type="project" value="TreeGrafter"/>
</dbReference>
<feature type="chain" id="PRO_5040995446" evidence="4">
    <location>
        <begin position="26"/>
        <end position="452"/>
    </location>
</feature>
<keyword evidence="3" id="KW-0325">Glycoprotein</keyword>
<dbReference type="RefSeq" id="XP_055860306.1">
    <property type="nucleotide sequence ID" value="XM_056004331.1"/>
</dbReference>
<evidence type="ECO:0000313" key="7">
    <source>
        <dbReference type="RefSeq" id="XP_055860306.1"/>
    </source>
</evidence>
<evidence type="ECO:0000256" key="4">
    <source>
        <dbReference type="SAM" id="SignalP"/>
    </source>
</evidence>
<evidence type="ECO:0000256" key="2">
    <source>
        <dbReference type="ARBA" id="ARBA00022553"/>
    </source>
</evidence>